<dbReference type="AlphaFoldDB" id="A0A2G8SB73"/>
<protein>
    <submittedName>
        <fullName evidence="2">Uncharacterized protein</fullName>
    </submittedName>
</protein>
<accession>A0A2G8SB73</accession>
<comment type="caution">
    <text evidence="2">The sequence shown here is derived from an EMBL/GenBank/DDBJ whole genome shotgun (WGS) entry which is preliminary data.</text>
</comment>
<evidence type="ECO:0000256" key="1">
    <source>
        <dbReference type="SAM" id="MobiDB-lite"/>
    </source>
</evidence>
<evidence type="ECO:0000313" key="3">
    <source>
        <dbReference type="Proteomes" id="UP000230002"/>
    </source>
</evidence>
<dbReference type="Proteomes" id="UP000230002">
    <property type="component" value="Unassembled WGS sequence"/>
</dbReference>
<evidence type="ECO:0000313" key="2">
    <source>
        <dbReference type="EMBL" id="PIL31001.1"/>
    </source>
</evidence>
<dbReference type="EMBL" id="AYKW01000012">
    <property type="protein sequence ID" value="PIL31001.1"/>
    <property type="molecule type" value="Genomic_DNA"/>
</dbReference>
<name>A0A2G8SB73_9APHY</name>
<dbReference type="OrthoDB" id="2749745at2759"/>
<reference evidence="2 3" key="1">
    <citation type="journal article" date="2015" name="Sci. Rep.">
        <title>Chromosome-level genome map provides insights into diverse defense mechanisms in the medicinal fungus Ganoderma sinense.</title>
        <authorList>
            <person name="Zhu Y."/>
            <person name="Xu J."/>
            <person name="Sun C."/>
            <person name="Zhou S."/>
            <person name="Xu H."/>
            <person name="Nelson D.R."/>
            <person name="Qian J."/>
            <person name="Song J."/>
            <person name="Luo H."/>
            <person name="Xiang L."/>
            <person name="Li Y."/>
            <person name="Xu Z."/>
            <person name="Ji A."/>
            <person name="Wang L."/>
            <person name="Lu S."/>
            <person name="Hayward A."/>
            <person name="Sun W."/>
            <person name="Li X."/>
            <person name="Schwartz D.C."/>
            <person name="Wang Y."/>
            <person name="Chen S."/>
        </authorList>
    </citation>
    <scope>NUCLEOTIDE SEQUENCE [LARGE SCALE GENOMIC DNA]</scope>
    <source>
        <strain evidence="2 3">ZZ0214-1</strain>
    </source>
</reference>
<gene>
    <name evidence="2" type="ORF">GSI_05694</name>
</gene>
<keyword evidence="3" id="KW-1185">Reference proteome</keyword>
<sequence length="304" mass="33686">MKRRPCKPSHPALKSSCPMLQFPHLPSFSPVKRARSTIPPSPSSPPSLAIYLQLVLLVSLIPYSSLTMPPALQKTRTLAQQSATTKTSKAKAAAQQAAEVAAVMAKKRSIENNTADDVALKRHRALATSGAPPPPNPDNDPHGGATEEDNDPDRVKPKDPVWAAAMWHLDATASEMSRINLGIQKPYRQMRGLFHELSEYLEHTQILTYGVRFHFEDVADRPGWCVLLLTFLKYMPELEARLNYLADNPPLIAIIGTFISAVAMKVRSDDLGRLNDRIITLCNIEGDKQILVVKDNRGWQDGRT</sequence>
<feature type="region of interest" description="Disordered" evidence="1">
    <location>
        <begin position="126"/>
        <end position="157"/>
    </location>
</feature>
<organism evidence="2 3">
    <name type="scientific">Ganoderma sinense ZZ0214-1</name>
    <dbReference type="NCBI Taxonomy" id="1077348"/>
    <lineage>
        <taxon>Eukaryota</taxon>
        <taxon>Fungi</taxon>
        <taxon>Dikarya</taxon>
        <taxon>Basidiomycota</taxon>
        <taxon>Agaricomycotina</taxon>
        <taxon>Agaricomycetes</taxon>
        <taxon>Polyporales</taxon>
        <taxon>Polyporaceae</taxon>
        <taxon>Ganoderma</taxon>
    </lineage>
</organism>
<proteinExistence type="predicted"/>